<evidence type="ECO:0000313" key="1">
    <source>
        <dbReference type="EMBL" id="KNE98287.1"/>
    </source>
</evidence>
<accession>A0A0L0VG60</accession>
<sequence length="106" mass="12341">MPERIEVRTTLSITGQTGQWELRAWCRQGVRADGRYPTRNQGRITRSLSCTWCKGSSSHDWYSKDQAENHLNDRNSCTLLRGVIRKDQLRVDNLYTISQKFRVKPG</sequence>
<comment type="caution">
    <text evidence="1">The sequence shown here is derived from an EMBL/GenBank/DDBJ whole genome shotgun (WGS) entry which is preliminary data.</text>
</comment>
<dbReference type="AlphaFoldDB" id="A0A0L0VG60"/>
<name>A0A0L0VG60_9BASI</name>
<evidence type="ECO:0000313" key="2">
    <source>
        <dbReference type="Proteomes" id="UP000054564"/>
    </source>
</evidence>
<dbReference type="EMBL" id="AJIL01000058">
    <property type="protein sequence ID" value="KNE98287.1"/>
    <property type="molecule type" value="Genomic_DNA"/>
</dbReference>
<organism evidence="1 2">
    <name type="scientific">Puccinia striiformis f. sp. tritici PST-78</name>
    <dbReference type="NCBI Taxonomy" id="1165861"/>
    <lineage>
        <taxon>Eukaryota</taxon>
        <taxon>Fungi</taxon>
        <taxon>Dikarya</taxon>
        <taxon>Basidiomycota</taxon>
        <taxon>Pucciniomycotina</taxon>
        <taxon>Pucciniomycetes</taxon>
        <taxon>Pucciniales</taxon>
        <taxon>Pucciniaceae</taxon>
        <taxon>Puccinia</taxon>
    </lineage>
</organism>
<protein>
    <submittedName>
        <fullName evidence="1">Uncharacterized protein</fullName>
    </submittedName>
</protein>
<gene>
    <name evidence="1" type="ORF">PSTG_08363</name>
</gene>
<keyword evidence="2" id="KW-1185">Reference proteome</keyword>
<dbReference type="Proteomes" id="UP000054564">
    <property type="component" value="Unassembled WGS sequence"/>
</dbReference>
<reference evidence="2" key="1">
    <citation type="submission" date="2014-03" db="EMBL/GenBank/DDBJ databases">
        <title>The Genome Sequence of Puccinia striiformis f. sp. tritici PST-78.</title>
        <authorList>
            <consortium name="The Broad Institute Genome Sequencing Platform"/>
            <person name="Cuomo C."/>
            <person name="Hulbert S."/>
            <person name="Chen X."/>
            <person name="Walker B."/>
            <person name="Young S.K."/>
            <person name="Zeng Q."/>
            <person name="Gargeya S."/>
            <person name="Fitzgerald M."/>
            <person name="Haas B."/>
            <person name="Abouelleil A."/>
            <person name="Alvarado L."/>
            <person name="Arachchi H.M."/>
            <person name="Berlin A.M."/>
            <person name="Chapman S.B."/>
            <person name="Goldberg J."/>
            <person name="Griggs A."/>
            <person name="Gujja S."/>
            <person name="Hansen M."/>
            <person name="Howarth C."/>
            <person name="Imamovic A."/>
            <person name="Larimer J."/>
            <person name="McCowan C."/>
            <person name="Montmayeur A."/>
            <person name="Murphy C."/>
            <person name="Neiman D."/>
            <person name="Pearson M."/>
            <person name="Priest M."/>
            <person name="Roberts A."/>
            <person name="Saif S."/>
            <person name="Shea T."/>
            <person name="Sisk P."/>
            <person name="Sykes S."/>
            <person name="Wortman J."/>
            <person name="Nusbaum C."/>
            <person name="Birren B."/>
        </authorList>
    </citation>
    <scope>NUCLEOTIDE SEQUENCE [LARGE SCALE GENOMIC DNA]</scope>
    <source>
        <strain evidence="2">race PST-78</strain>
    </source>
</reference>
<proteinExistence type="predicted"/>